<name>A0ABR1WX89_9PEZI</name>
<dbReference type="SUPFAM" id="SSF51735">
    <property type="entry name" value="NAD(P)-binding Rossmann-fold domains"/>
    <property type="match status" value="1"/>
</dbReference>
<dbReference type="RefSeq" id="XP_066670647.1">
    <property type="nucleotide sequence ID" value="XM_066807029.1"/>
</dbReference>
<dbReference type="PANTHER" id="PTHR24321">
    <property type="entry name" value="DEHYDROGENASES, SHORT CHAIN"/>
    <property type="match status" value="1"/>
</dbReference>
<dbReference type="PANTHER" id="PTHR24321:SF8">
    <property type="entry name" value="ESTRADIOL 17-BETA-DEHYDROGENASE 8-RELATED"/>
    <property type="match status" value="1"/>
</dbReference>
<dbReference type="Proteomes" id="UP001433268">
    <property type="component" value="Unassembled WGS sequence"/>
</dbReference>
<evidence type="ECO:0000256" key="1">
    <source>
        <dbReference type="ARBA" id="ARBA00006484"/>
    </source>
</evidence>
<dbReference type="InterPro" id="IPR002347">
    <property type="entry name" value="SDR_fam"/>
</dbReference>
<comment type="similarity">
    <text evidence="1 3">Belongs to the short-chain dehydrogenases/reductases (SDR) family.</text>
</comment>
<evidence type="ECO:0000256" key="2">
    <source>
        <dbReference type="ARBA" id="ARBA00023002"/>
    </source>
</evidence>
<comment type="caution">
    <text evidence="4">The sequence shown here is derived from an EMBL/GenBank/DDBJ whole genome shotgun (WGS) entry which is preliminary data.</text>
</comment>
<sequence>MASLSLQNTTVLVTGAAGGLGKAIAAAYLDAGANVAICDIHEARLAETRAQFEGTGRFLALKTDITSEEAVEHLVAETVSRYGRLDILVNNAGMMDGFDPVGDLSKANWDKVLGVNLTGSFLCMKHAVRAFQAQQQSKIAGSDSDSGKFKGLVIQIGGNASTMGHQSGAAYTVSKHGVAALVKNTAAFYGDEGIYTVALMLGVMQTNISEGIGALGGFNQAAFARSSSATSSGENVTDTAYVARYCVFLADPRIAAGVNGSSITFNKNWPRQ</sequence>
<evidence type="ECO:0000256" key="3">
    <source>
        <dbReference type="RuleBase" id="RU000363"/>
    </source>
</evidence>
<dbReference type="Gene3D" id="3.40.50.720">
    <property type="entry name" value="NAD(P)-binding Rossmann-like Domain"/>
    <property type="match status" value="1"/>
</dbReference>
<dbReference type="CDD" id="cd05233">
    <property type="entry name" value="SDR_c"/>
    <property type="match status" value="1"/>
</dbReference>
<dbReference type="Pfam" id="PF00106">
    <property type="entry name" value="adh_short"/>
    <property type="match status" value="1"/>
</dbReference>
<organism evidence="4 5">
    <name type="scientific">Apiospora hydei</name>
    <dbReference type="NCBI Taxonomy" id="1337664"/>
    <lineage>
        <taxon>Eukaryota</taxon>
        <taxon>Fungi</taxon>
        <taxon>Dikarya</taxon>
        <taxon>Ascomycota</taxon>
        <taxon>Pezizomycotina</taxon>
        <taxon>Sordariomycetes</taxon>
        <taxon>Xylariomycetidae</taxon>
        <taxon>Amphisphaeriales</taxon>
        <taxon>Apiosporaceae</taxon>
        <taxon>Apiospora</taxon>
    </lineage>
</organism>
<protein>
    <submittedName>
        <fullName evidence="4">Short chain dehydrogenase</fullName>
    </submittedName>
</protein>
<proteinExistence type="inferred from homology"/>
<dbReference type="InterPro" id="IPR036291">
    <property type="entry name" value="NAD(P)-bd_dom_sf"/>
</dbReference>
<keyword evidence="5" id="KW-1185">Reference proteome</keyword>
<dbReference type="PRINTS" id="PR00081">
    <property type="entry name" value="GDHRDH"/>
</dbReference>
<reference evidence="4 5" key="1">
    <citation type="submission" date="2023-01" db="EMBL/GenBank/DDBJ databases">
        <title>Analysis of 21 Apiospora genomes using comparative genomics revels a genus with tremendous synthesis potential of carbohydrate active enzymes and secondary metabolites.</title>
        <authorList>
            <person name="Sorensen T."/>
        </authorList>
    </citation>
    <scope>NUCLEOTIDE SEQUENCE [LARGE SCALE GENOMIC DNA]</scope>
    <source>
        <strain evidence="4 5">CBS 114990</strain>
    </source>
</reference>
<evidence type="ECO:0000313" key="5">
    <source>
        <dbReference type="Proteomes" id="UP001433268"/>
    </source>
</evidence>
<evidence type="ECO:0000313" key="4">
    <source>
        <dbReference type="EMBL" id="KAK8087753.1"/>
    </source>
</evidence>
<dbReference type="GeneID" id="92040089"/>
<gene>
    <name evidence="4" type="ORF">PG997_002714</name>
</gene>
<accession>A0ABR1WX89</accession>
<dbReference type="PRINTS" id="PR00080">
    <property type="entry name" value="SDRFAMILY"/>
</dbReference>
<dbReference type="EMBL" id="JAQQWN010000004">
    <property type="protein sequence ID" value="KAK8087753.1"/>
    <property type="molecule type" value="Genomic_DNA"/>
</dbReference>
<keyword evidence="2" id="KW-0560">Oxidoreductase</keyword>